<name>A0ABS0CQU7_9NOCA</name>
<protein>
    <submittedName>
        <fullName evidence="2">Uncharacterized protein</fullName>
    </submittedName>
</protein>
<sequence>MSNQPADPNKKRKPQPRPWEADSGIPHGDHPIVARHLADSTVRKLSLVLREMIDMAEVHEQMAPETAGRVWELVTIYRGELVAWVKRWRP</sequence>
<reference evidence="2 3" key="1">
    <citation type="submission" date="2020-10" db="EMBL/GenBank/DDBJ databases">
        <title>Identification of Nocardia species via Next-generation sequencing and recognition of intraspecies genetic diversity.</title>
        <authorList>
            <person name="Li P."/>
            <person name="Li P."/>
            <person name="Lu B."/>
        </authorList>
    </citation>
    <scope>NUCLEOTIDE SEQUENCE [LARGE SCALE GENOMIC DNA]</scope>
    <source>
        <strain evidence="2 3">BJ06-0157</strain>
    </source>
</reference>
<dbReference type="EMBL" id="JADLQX010000010">
    <property type="protein sequence ID" value="MBF6298972.1"/>
    <property type="molecule type" value="Genomic_DNA"/>
</dbReference>
<evidence type="ECO:0000313" key="2">
    <source>
        <dbReference type="EMBL" id="MBF6298972.1"/>
    </source>
</evidence>
<evidence type="ECO:0000313" key="3">
    <source>
        <dbReference type="Proteomes" id="UP000702209"/>
    </source>
</evidence>
<keyword evidence="3" id="KW-1185">Reference proteome</keyword>
<accession>A0ABS0CQU7</accession>
<evidence type="ECO:0000256" key="1">
    <source>
        <dbReference type="SAM" id="MobiDB-lite"/>
    </source>
</evidence>
<gene>
    <name evidence="2" type="ORF">IU459_15675</name>
</gene>
<comment type="caution">
    <text evidence="2">The sequence shown here is derived from an EMBL/GenBank/DDBJ whole genome shotgun (WGS) entry which is preliminary data.</text>
</comment>
<dbReference type="RefSeq" id="WP_195130253.1">
    <property type="nucleotide sequence ID" value="NZ_JADLQX010000010.1"/>
</dbReference>
<proteinExistence type="predicted"/>
<organism evidence="2 3">
    <name type="scientific">Nocardia amamiensis</name>
    <dbReference type="NCBI Taxonomy" id="404578"/>
    <lineage>
        <taxon>Bacteria</taxon>
        <taxon>Bacillati</taxon>
        <taxon>Actinomycetota</taxon>
        <taxon>Actinomycetes</taxon>
        <taxon>Mycobacteriales</taxon>
        <taxon>Nocardiaceae</taxon>
        <taxon>Nocardia</taxon>
    </lineage>
</organism>
<dbReference type="Proteomes" id="UP000702209">
    <property type="component" value="Unassembled WGS sequence"/>
</dbReference>
<feature type="region of interest" description="Disordered" evidence="1">
    <location>
        <begin position="1"/>
        <end position="33"/>
    </location>
</feature>